<proteinExistence type="inferred from homology"/>
<evidence type="ECO:0000259" key="8">
    <source>
        <dbReference type="Pfam" id="PF01618"/>
    </source>
</evidence>
<dbReference type="OrthoDB" id="4045at2"/>
<dbReference type="Pfam" id="PF01618">
    <property type="entry name" value="MotA_ExbB"/>
    <property type="match status" value="1"/>
</dbReference>
<evidence type="ECO:0000313" key="9">
    <source>
        <dbReference type="EMBL" id="SDH93212.1"/>
    </source>
</evidence>
<dbReference type="EMBL" id="FNEB01000001">
    <property type="protein sequence ID" value="SDH93212.1"/>
    <property type="molecule type" value="Genomic_DNA"/>
</dbReference>
<organism evidence="9 10">
    <name type="scientific">Lutimaribacter saemankumensis</name>
    <dbReference type="NCBI Taxonomy" id="490829"/>
    <lineage>
        <taxon>Bacteria</taxon>
        <taxon>Pseudomonadati</taxon>
        <taxon>Pseudomonadota</taxon>
        <taxon>Alphaproteobacteria</taxon>
        <taxon>Rhodobacterales</taxon>
        <taxon>Roseobacteraceae</taxon>
        <taxon>Lutimaribacter</taxon>
    </lineage>
</organism>
<evidence type="ECO:0000313" key="10">
    <source>
        <dbReference type="Proteomes" id="UP000199340"/>
    </source>
</evidence>
<reference evidence="9 10" key="1">
    <citation type="submission" date="2016-10" db="EMBL/GenBank/DDBJ databases">
        <authorList>
            <person name="de Groot N.N."/>
        </authorList>
    </citation>
    <scope>NUCLEOTIDE SEQUENCE [LARGE SCALE GENOMIC DNA]</scope>
    <source>
        <strain evidence="9 10">DSM 28010</strain>
    </source>
</reference>
<keyword evidence="3 7" id="KW-0812">Transmembrane</keyword>
<feature type="domain" description="MotA/TolQ/ExbB proton channel" evidence="8">
    <location>
        <begin position="86"/>
        <end position="185"/>
    </location>
</feature>
<accession>A0A1G8GFP7</accession>
<comment type="similarity">
    <text evidence="6">Belongs to the exbB/tolQ family.</text>
</comment>
<gene>
    <name evidence="9" type="ORF">SAMN05421850_10165</name>
</gene>
<dbReference type="STRING" id="490829.SAMN05421850_10165"/>
<keyword evidence="6" id="KW-0813">Transport</keyword>
<dbReference type="PANTHER" id="PTHR30625:SF11">
    <property type="entry name" value="MOTA_TOLQ_EXBB PROTON CHANNEL DOMAIN-CONTAINING PROTEIN"/>
    <property type="match status" value="1"/>
</dbReference>
<dbReference type="GO" id="GO:0017038">
    <property type="term" value="P:protein import"/>
    <property type="evidence" value="ECO:0007669"/>
    <property type="project" value="TreeGrafter"/>
</dbReference>
<comment type="subcellular location">
    <subcellularLocation>
        <location evidence="1">Cell membrane</location>
        <topology evidence="1">Multi-pass membrane protein</topology>
    </subcellularLocation>
    <subcellularLocation>
        <location evidence="6">Membrane</location>
        <topology evidence="6">Multi-pass membrane protein</topology>
    </subcellularLocation>
</comment>
<dbReference type="AlphaFoldDB" id="A0A1G8GFP7"/>
<evidence type="ECO:0000256" key="4">
    <source>
        <dbReference type="ARBA" id="ARBA00022989"/>
    </source>
</evidence>
<evidence type="ECO:0000256" key="3">
    <source>
        <dbReference type="ARBA" id="ARBA00022692"/>
    </source>
</evidence>
<evidence type="ECO:0000256" key="5">
    <source>
        <dbReference type="ARBA" id="ARBA00023136"/>
    </source>
</evidence>
<name>A0A1G8GFP7_9RHOB</name>
<dbReference type="GO" id="GO:0005886">
    <property type="term" value="C:plasma membrane"/>
    <property type="evidence" value="ECO:0007669"/>
    <property type="project" value="UniProtKB-SubCell"/>
</dbReference>
<dbReference type="Proteomes" id="UP000199340">
    <property type="component" value="Unassembled WGS sequence"/>
</dbReference>
<sequence length="216" mass="22724">MIARLTETIHHIAELGGPVVLILGVLSILVMAVILYKLWQFMVAGVGRHSTLQAAIAEWDAGDRAAAREHLARCRSYLGPVAVMAANGQTDAARLEAEAEARFAELESGFRLLDSVAQLAPLLGLFGTVLGMISAFRALQDAGTQVDPSILAGGIWVALLTTAAGLAVAMPTALALSWFEARMDADRVLAQKTLRTILAPAGVRHATKATAAPVHA</sequence>
<evidence type="ECO:0000256" key="6">
    <source>
        <dbReference type="RuleBase" id="RU004057"/>
    </source>
</evidence>
<feature type="transmembrane region" description="Helical" evidence="7">
    <location>
        <begin position="20"/>
        <end position="39"/>
    </location>
</feature>
<feature type="transmembrane region" description="Helical" evidence="7">
    <location>
        <begin position="151"/>
        <end position="179"/>
    </location>
</feature>
<keyword evidence="10" id="KW-1185">Reference proteome</keyword>
<evidence type="ECO:0000256" key="7">
    <source>
        <dbReference type="SAM" id="Phobius"/>
    </source>
</evidence>
<protein>
    <submittedName>
        <fullName evidence="9">Biopolymer transport protein ExbB</fullName>
    </submittedName>
</protein>
<dbReference type="RefSeq" id="WP_090025300.1">
    <property type="nucleotide sequence ID" value="NZ_FNEB01000001.1"/>
</dbReference>
<keyword evidence="4 7" id="KW-1133">Transmembrane helix</keyword>
<keyword evidence="5 7" id="KW-0472">Membrane</keyword>
<feature type="transmembrane region" description="Helical" evidence="7">
    <location>
        <begin position="119"/>
        <end position="139"/>
    </location>
</feature>
<evidence type="ECO:0000256" key="1">
    <source>
        <dbReference type="ARBA" id="ARBA00004651"/>
    </source>
</evidence>
<dbReference type="InterPro" id="IPR050790">
    <property type="entry name" value="ExbB/TolQ_transport"/>
</dbReference>
<keyword evidence="2" id="KW-1003">Cell membrane</keyword>
<dbReference type="PANTHER" id="PTHR30625">
    <property type="entry name" value="PROTEIN TOLQ"/>
    <property type="match status" value="1"/>
</dbReference>
<dbReference type="InterPro" id="IPR002898">
    <property type="entry name" value="MotA_ExbB_proton_chnl"/>
</dbReference>
<keyword evidence="6" id="KW-0653">Protein transport</keyword>
<evidence type="ECO:0000256" key="2">
    <source>
        <dbReference type="ARBA" id="ARBA00022475"/>
    </source>
</evidence>